<dbReference type="InterPro" id="IPR027421">
    <property type="entry name" value="DNA_pol_lamdba_lyase_dom_sf"/>
</dbReference>
<reference evidence="2" key="1">
    <citation type="journal article" date="2020" name="Nature">
        <title>Giant virus diversity and host interactions through global metagenomics.</title>
        <authorList>
            <person name="Schulz F."/>
            <person name="Roux S."/>
            <person name="Paez-Espino D."/>
            <person name="Jungbluth S."/>
            <person name="Walsh D.A."/>
            <person name="Denef V.J."/>
            <person name="McMahon K.D."/>
            <person name="Konstantinidis K.T."/>
            <person name="Eloe-Fadrosh E.A."/>
            <person name="Kyrpides N.C."/>
            <person name="Woyke T."/>
        </authorList>
    </citation>
    <scope>NUCLEOTIDE SEQUENCE</scope>
    <source>
        <strain evidence="2">GVMAG-M-3300021389-45</strain>
    </source>
</reference>
<dbReference type="PANTHER" id="PTHR11276">
    <property type="entry name" value="DNA POLYMERASE TYPE-X FAMILY MEMBER"/>
    <property type="match status" value="1"/>
</dbReference>
<organism evidence="2">
    <name type="scientific">viral metagenome</name>
    <dbReference type="NCBI Taxonomy" id="1070528"/>
    <lineage>
        <taxon>unclassified sequences</taxon>
        <taxon>metagenomes</taxon>
        <taxon>organismal metagenomes</taxon>
    </lineage>
</organism>
<dbReference type="AlphaFoldDB" id="A0A6C0CNQ6"/>
<dbReference type="GO" id="GO:0003677">
    <property type="term" value="F:DNA binding"/>
    <property type="evidence" value="ECO:0007669"/>
    <property type="project" value="InterPro"/>
</dbReference>
<name>A0A6C0CNQ6_9ZZZZ</name>
<dbReference type="GO" id="GO:0005634">
    <property type="term" value="C:nucleus"/>
    <property type="evidence" value="ECO:0007669"/>
    <property type="project" value="TreeGrafter"/>
</dbReference>
<dbReference type="GO" id="GO:0003887">
    <property type="term" value="F:DNA-directed DNA polymerase activity"/>
    <property type="evidence" value="ECO:0007669"/>
    <property type="project" value="InterPro"/>
</dbReference>
<protein>
    <recommendedName>
        <fullName evidence="1">Crossover junction endonuclease MUS81-like HHH domain-containing protein</fullName>
    </recommendedName>
</protein>
<dbReference type="InterPro" id="IPR022312">
    <property type="entry name" value="DNA_pol_X"/>
</dbReference>
<evidence type="ECO:0000259" key="1">
    <source>
        <dbReference type="Pfam" id="PF14716"/>
    </source>
</evidence>
<dbReference type="SUPFAM" id="SSF47802">
    <property type="entry name" value="DNA polymerase beta, N-terminal domain-like"/>
    <property type="match status" value="3"/>
</dbReference>
<sequence length="306" mass="34219">MPSSSTMKSSSVADYILKLEKLNDESRLKIDQLKTLFIEAHNERVAALKELDSLYDSTARVTDKTVEVVNDNNVDLANYLDLLSVNETNHYKSVAYRRAAEVVADLPYEVLGGEDLLDVKGIGKGIVSKINEFIENQDPDYYVSDDEEYESDDESLVSDDEEKFQSPNKDIYDMLIEHADNEPNRHKALIYERAADGIHDLAYRVTNGTALADGPQKVFGVGKKCAQLIDAYLKCTHKNNDKLAKCFLKLSNSANNEFKAYAYENAAEKLLKLNRTVTCGKDVKNLKGFGKSICSKIDEYVAAGKC</sequence>
<dbReference type="PANTHER" id="PTHR11276:SF42">
    <property type="entry name" value="DNA POLYMERASE BETA"/>
    <property type="match status" value="1"/>
</dbReference>
<dbReference type="EMBL" id="MN739458">
    <property type="protein sequence ID" value="QHT05742.1"/>
    <property type="molecule type" value="Genomic_DNA"/>
</dbReference>
<accession>A0A6C0CNQ6</accession>
<feature type="domain" description="Crossover junction endonuclease MUS81-like HHH" evidence="1">
    <location>
        <begin position="80"/>
        <end position="136"/>
    </location>
</feature>
<dbReference type="Gene3D" id="1.10.150.110">
    <property type="entry name" value="DNA polymerase beta, N-terminal domain-like"/>
    <property type="match status" value="3"/>
</dbReference>
<dbReference type="InterPro" id="IPR010996">
    <property type="entry name" value="HHH_MUS81"/>
</dbReference>
<proteinExistence type="predicted"/>
<dbReference type="GO" id="GO:0006284">
    <property type="term" value="P:base-excision repair"/>
    <property type="evidence" value="ECO:0007669"/>
    <property type="project" value="TreeGrafter"/>
</dbReference>
<evidence type="ECO:0000313" key="2">
    <source>
        <dbReference type="EMBL" id="QHT05742.1"/>
    </source>
</evidence>
<feature type="domain" description="Crossover junction endonuclease MUS81-like HHH" evidence="1">
    <location>
        <begin position="239"/>
        <end position="306"/>
    </location>
</feature>
<dbReference type="GO" id="GO:0006303">
    <property type="term" value="P:double-strand break repair via nonhomologous end joining"/>
    <property type="evidence" value="ECO:0007669"/>
    <property type="project" value="TreeGrafter"/>
</dbReference>
<dbReference type="Pfam" id="PF14716">
    <property type="entry name" value="HHH_8"/>
    <property type="match status" value="2"/>
</dbReference>